<comment type="caution">
    <text evidence="1">The sequence shown here is derived from an EMBL/GenBank/DDBJ whole genome shotgun (WGS) entry which is preliminary data.</text>
</comment>
<sequence length="253" mass="28529">MRRRKLFSFQKFFLRIDRDGKVNGTKSKDDPLKVYEMWRLWFWVLSVALRGPGSLSVKEPVSSLPQIYGDASAKLSHMAFKPAERLAARDCHRLSYILTPYPTPDPIQKPAPLRSSMAVVIQSPPPPCRFRPHCPEAGPQPPESGPDSGAGYHTNSILEITSVDVGVVAIKGLNSNYYLAISRKGELYGAREFGVDCTLKERIEENGYNTYASAEWRNKKRQMFVGLNVHGKPLRGKKTRRKNTATHFLPIMV</sequence>
<protein>
    <submittedName>
        <fullName evidence="1">Uncharacterized protein</fullName>
    </submittedName>
</protein>
<gene>
    <name evidence="1" type="ORF">KUCAC02_029159</name>
</gene>
<accession>A0ACB9X469</accession>
<keyword evidence="2" id="KW-1185">Reference proteome</keyword>
<name>A0ACB9X469_CHAAC</name>
<reference evidence="1" key="1">
    <citation type="submission" date="2022-05" db="EMBL/GenBank/DDBJ databases">
        <title>Chromosome-level genome of Chaenocephalus aceratus.</title>
        <authorList>
            <person name="Park H."/>
        </authorList>
    </citation>
    <scope>NUCLEOTIDE SEQUENCE</scope>
    <source>
        <strain evidence="1">KU_202001</strain>
    </source>
</reference>
<dbReference type="EMBL" id="CM043793">
    <property type="protein sequence ID" value="KAI4821217.1"/>
    <property type="molecule type" value="Genomic_DNA"/>
</dbReference>
<evidence type="ECO:0000313" key="1">
    <source>
        <dbReference type="EMBL" id="KAI4821217.1"/>
    </source>
</evidence>
<proteinExistence type="predicted"/>
<organism evidence="1 2">
    <name type="scientific">Chaenocephalus aceratus</name>
    <name type="common">Blackfin icefish</name>
    <name type="synonym">Chaenichthys aceratus</name>
    <dbReference type="NCBI Taxonomy" id="36190"/>
    <lineage>
        <taxon>Eukaryota</taxon>
        <taxon>Metazoa</taxon>
        <taxon>Chordata</taxon>
        <taxon>Craniata</taxon>
        <taxon>Vertebrata</taxon>
        <taxon>Euteleostomi</taxon>
        <taxon>Actinopterygii</taxon>
        <taxon>Neopterygii</taxon>
        <taxon>Teleostei</taxon>
        <taxon>Neoteleostei</taxon>
        <taxon>Acanthomorphata</taxon>
        <taxon>Eupercaria</taxon>
        <taxon>Perciformes</taxon>
        <taxon>Notothenioidei</taxon>
        <taxon>Channichthyidae</taxon>
        <taxon>Chaenocephalus</taxon>
    </lineage>
</organism>
<dbReference type="Proteomes" id="UP001057452">
    <property type="component" value="Chromosome 9"/>
</dbReference>
<evidence type="ECO:0000313" key="2">
    <source>
        <dbReference type="Proteomes" id="UP001057452"/>
    </source>
</evidence>